<evidence type="ECO:0008006" key="4">
    <source>
        <dbReference type="Google" id="ProtNLM"/>
    </source>
</evidence>
<name>A0A378RLN1_MYROD</name>
<gene>
    <name evidence="2" type="ORF">NCTC11179_01433</name>
</gene>
<dbReference type="AlphaFoldDB" id="A0A378RLN1"/>
<dbReference type="EMBL" id="UGQL01000001">
    <property type="protein sequence ID" value="STZ27895.1"/>
    <property type="molecule type" value="Genomic_DNA"/>
</dbReference>
<proteinExistence type="predicted"/>
<feature type="signal peptide" evidence="1">
    <location>
        <begin position="1"/>
        <end position="21"/>
    </location>
</feature>
<evidence type="ECO:0000256" key="1">
    <source>
        <dbReference type="SAM" id="SignalP"/>
    </source>
</evidence>
<organism evidence="2 3">
    <name type="scientific">Myroides odoratus</name>
    <name type="common">Flavobacterium odoratum</name>
    <dbReference type="NCBI Taxonomy" id="256"/>
    <lineage>
        <taxon>Bacteria</taxon>
        <taxon>Pseudomonadati</taxon>
        <taxon>Bacteroidota</taxon>
        <taxon>Flavobacteriia</taxon>
        <taxon>Flavobacteriales</taxon>
        <taxon>Flavobacteriaceae</taxon>
        <taxon>Myroides</taxon>
    </lineage>
</organism>
<keyword evidence="3" id="KW-1185">Reference proteome</keyword>
<sequence length="230" mass="25032">MRKKKRLVVGLMALTATAIHAQDNIGIGTAEPHQAAILDISATDKGVLFPRLALNKQTVLAGGVNPIGVVVFNDGAGEISKKGFYFWNGNGWELLALESEVTIEIDKVYQKIEQIKGPVLIIGNPPVFANEVLDNRQVYIGKFEIEVSAPNATTLSYNTTIKQPLMVTNFDQVMDAKIYDSTGALVLQHIADITTNGGLSFHFGTKNMYTTLPTGTYTMILKYKTTLPAS</sequence>
<keyword evidence="1" id="KW-0732">Signal</keyword>
<reference evidence="2 3" key="1">
    <citation type="submission" date="2018-06" db="EMBL/GenBank/DDBJ databases">
        <authorList>
            <consortium name="Pathogen Informatics"/>
            <person name="Doyle S."/>
        </authorList>
    </citation>
    <scope>NUCLEOTIDE SEQUENCE [LARGE SCALE GENOMIC DNA]</scope>
    <source>
        <strain evidence="2 3">NCTC11179</strain>
    </source>
</reference>
<evidence type="ECO:0000313" key="3">
    <source>
        <dbReference type="Proteomes" id="UP000255024"/>
    </source>
</evidence>
<protein>
    <recommendedName>
        <fullName evidence="4">Por secretion system C-terminal sorting domain</fullName>
    </recommendedName>
</protein>
<dbReference type="RefSeq" id="WP_115090743.1">
    <property type="nucleotide sequence ID" value="NZ_CP068107.1"/>
</dbReference>
<evidence type="ECO:0000313" key="2">
    <source>
        <dbReference type="EMBL" id="STZ27895.1"/>
    </source>
</evidence>
<accession>A0A378RLN1</accession>
<dbReference type="Proteomes" id="UP000255024">
    <property type="component" value="Unassembled WGS sequence"/>
</dbReference>
<feature type="chain" id="PRO_5016722834" description="Por secretion system C-terminal sorting domain" evidence="1">
    <location>
        <begin position="22"/>
        <end position="230"/>
    </location>
</feature>